<evidence type="ECO:0000313" key="2">
    <source>
        <dbReference type="EMBL" id="EHR53612.1"/>
    </source>
</evidence>
<name>H5X909_9PSEU</name>
<reference evidence="2 3" key="1">
    <citation type="journal article" date="2012" name="Stand. Genomic Sci.">
        <title>Genome sequence of the ocean sediment bacterium Saccharomonospora marina type strain (XMU15(T)).</title>
        <authorList>
            <person name="Klenk H.P."/>
            <person name="Lu M."/>
            <person name="Lucas S."/>
            <person name="Lapidus A."/>
            <person name="Copeland A."/>
            <person name="Pitluck S."/>
            <person name="Goodwin L.A."/>
            <person name="Han C."/>
            <person name="Tapia R."/>
            <person name="Brambilla E.M."/>
            <person name="Potter G."/>
            <person name="Land M."/>
            <person name="Ivanova N."/>
            <person name="Rohde M."/>
            <person name="Goker M."/>
            <person name="Detter J.C."/>
            <person name="Li W.J."/>
            <person name="Kyrpides N.C."/>
            <person name="Woyke T."/>
        </authorList>
    </citation>
    <scope>NUCLEOTIDE SEQUENCE [LARGE SCALE GENOMIC DNA]</scope>
    <source>
        <strain evidence="2 3">XMU15</strain>
    </source>
</reference>
<organism evidence="2 3">
    <name type="scientific">Saccharomonospora marina XMU15</name>
    <dbReference type="NCBI Taxonomy" id="882083"/>
    <lineage>
        <taxon>Bacteria</taxon>
        <taxon>Bacillati</taxon>
        <taxon>Actinomycetota</taxon>
        <taxon>Actinomycetes</taxon>
        <taxon>Pseudonocardiales</taxon>
        <taxon>Pseudonocardiaceae</taxon>
        <taxon>Saccharomonospora</taxon>
    </lineage>
</organism>
<sequence length="195" mass="20342">MPHRPKSQWIAGGIAAACLLWGALGWGLQLTTVLAGCEDGLGNPGISGRLTWEYCALPGERPLVELPWHADLWLTMLLVASLLLVIAAMLSPRASIRAGALAAIAVPASLMAVLSMGVRLRRRGDGGELFDYFVGHSGGGAARSVPGGWELSASPWQQIAIPDVGLEVLGIGLIGSVAVLTLVLLLARDARGRPV</sequence>
<dbReference type="AlphaFoldDB" id="H5X909"/>
<dbReference type="EMBL" id="CM001439">
    <property type="protein sequence ID" value="EHR53612.1"/>
    <property type="molecule type" value="Genomic_DNA"/>
</dbReference>
<feature type="transmembrane region" description="Helical" evidence="1">
    <location>
        <begin position="168"/>
        <end position="187"/>
    </location>
</feature>
<dbReference type="Proteomes" id="UP000004926">
    <property type="component" value="Chromosome"/>
</dbReference>
<proteinExistence type="predicted"/>
<dbReference type="STRING" id="882083.SacmaDRAFT_5496"/>
<feature type="transmembrane region" description="Helical" evidence="1">
    <location>
        <begin position="72"/>
        <end position="91"/>
    </location>
</feature>
<accession>H5X909</accession>
<keyword evidence="1" id="KW-0472">Membrane</keyword>
<dbReference type="HOGENOM" id="CLU_1395436_0_0_11"/>
<feature type="transmembrane region" description="Helical" evidence="1">
    <location>
        <begin position="98"/>
        <end position="118"/>
    </location>
</feature>
<keyword evidence="1" id="KW-1133">Transmembrane helix</keyword>
<gene>
    <name evidence="2" type="ORF">SacmaDRAFT_5496</name>
</gene>
<keyword evidence="3" id="KW-1185">Reference proteome</keyword>
<dbReference type="RefSeq" id="WP_009156986.1">
    <property type="nucleotide sequence ID" value="NZ_CM001439.1"/>
</dbReference>
<dbReference type="OrthoDB" id="3700614at2"/>
<evidence type="ECO:0000256" key="1">
    <source>
        <dbReference type="SAM" id="Phobius"/>
    </source>
</evidence>
<dbReference type="PROSITE" id="PS51257">
    <property type="entry name" value="PROKAR_LIPOPROTEIN"/>
    <property type="match status" value="1"/>
</dbReference>
<evidence type="ECO:0000313" key="3">
    <source>
        <dbReference type="Proteomes" id="UP000004926"/>
    </source>
</evidence>
<protein>
    <submittedName>
        <fullName evidence="2">Uncharacterized protein</fullName>
    </submittedName>
</protein>
<keyword evidence="1" id="KW-0812">Transmembrane</keyword>